<evidence type="ECO:0000313" key="8">
    <source>
        <dbReference type="Proteomes" id="UP000887013"/>
    </source>
</evidence>
<evidence type="ECO:0000313" key="7">
    <source>
        <dbReference type="EMBL" id="GFU13153.1"/>
    </source>
</evidence>
<dbReference type="InterPro" id="IPR013604">
    <property type="entry name" value="7TM_chemorcpt"/>
</dbReference>
<keyword evidence="3 6" id="KW-0812">Transmembrane</keyword>
<keyword evidence="4 6" id="KW-1133">Transmembrane helix</keyword>
<evidence type="ECO:0000256" key="4">
    <source>
        <dbReference type="ARBA" id="ARBA00022989"/>
    </source>
</evidence>
<name>A0A8X6UGV0_NEPPI</name>
<proteinExistence type="predicted"/>
<dbReference type="AlphaFoldDB" id="A0A8X6UGV0"/>
<protein>
    <submittedName>
        <fullName evidence="7">Uncharacterized protein</fullName>
    </submittedName>
</protein>
<keyword evidence="5 6" id="KW-0472">Membrane</keyword>
<accession>A0A8X6UGV0</accession>
<dbReference type="Pfam" id="PF08395">
    <property type="entry name" value="7tm_7"/>
    <property type="match status" value="1"/>
</dbReference>
<gene>
    <name evidence="7" type="primary">AVEN_206490_1</name>
    <name evidence="7" type="ORF">NPIL_357541</name>
</gene>
<dbReference type="OrthoDB" id="6428666at2759"/>
<evidence type="ECO:0000256" key="2">
    <source>
        <dbReference type="ARBA" id="ARBA00022475"/>
    </source>
</evidence>
<dbReference type="GO" id="GO:0050909">
    <property type="term" value="P:sensory perception of taste"/>
    <property type="evidence" value="ECO:0007669"/>
    <property type="project" value="InterPro"/>
</dbReference>
<comment type="caution">
    <text evidence="7">The sequence shown here is derived from an EMBL/GenBank/DDBJ whole genome shotgun (WGS) entry which is preliminary data.</text>
</comment>
<feature type="transmembrane region" description="Helical" evidence="6">
    <location>
        <begin position="114"/>
        <end position="134"/>
    </location>
</feature>
<keyword evidence="8" id="KW-1185">Reference proteome</keyword>
<evidence type="ECO:0000256" key="1">
    <source>
        <dbReference type="ARBA" id="ARBA00004651"/>
    </source>
</evidence>
<feature type="transmembrane region" description="Helical" evidence="6">
    <location>
        <begin position="222"/>
        <end position="241"/>
    </location>
</feature>
<comment type="subcellular location">
    <subcellularLocation>
        <location evidence="1">Cell membrane</location>
        <topology evidence="1">Multi-pass membrane protein</topology>
    </subcellularLocation>
</comment>
<feature type="transmembrane region" description="Helical" evidence="6">
    <location>
        <begin position="146"/>
        <end position="169"/>
    </location>
</feature>
<feature type="transmembrane region" description="Helical" evidence="6">
    <location>
        <begin position="38"/>
        <end position="68"/>
    </location>
</feature>
<keyword evidence="2" id="KW-1003">Cell membrane</keyword>
<evidence type="ECO:0000256" key="5">
    <source>
        <dbReference type="ARBA" id="ARBA00023136"/>
    </source>
</evidence>
<sequence>MRITLVLSVFVVDPVMIKNEDTFLKSNHVVEFLKLPSSYWFVVFQGLEFLFLIITKVVLTLFVIYYSFICRYIQILLRYLLDQLKDKFIVEDFEKFVHIHENTLKIISDMNEHFSFLSFVAVIMSIVGLFWSGYRLAFNADMTPMYLISLIYYAVFYLTHQLLIMISAAKVNEEADKATAAAQCLPYRISNRHQEIKFTLKGSFVQNNRLTLWNIYVLDRSLIINCFGALLTYGILLGTLGKET</sequence>
<evidence type="ECO:0000256" key="3">
    <source>
        <dbReference type="ARBA" id="ARBA00022692"/>
    </source>
</evidence>
<dbReference type="EMBL" id="BMAW01078933">
    <property type="protein sequence ID" value="GFU13153.1"/>
    <property type="molecule type" value="Genomic_DNA"/>
</dbReference>
<evidence type="ECO:0000256" key="6">
    <source>
        <dbReference type="SAM" id="Phobius"/>
    </source>
</evidence>
<organism evidence="7 8">
    <name type="scientific">Nephila pilipes</name>
    <name type="common">Giant wood spider</name>
    <name type="synonym">Nephila maculata</name>
    <dbReference type="NCBI Taxonomy" id="299642"/>
    <lineage>
        <taxon>Eukaryota</taxon>
        <taxon>Metazoa</taxon>
        <taxon>Ecdysozoa</taxon>
        <taxon>Arthropoda</taxon>
        <taxon>Chelicerata</taxon>
        <taxon>Arachnida</taxon>
        <taxon>Araneae</taxon>
        <taxon>Araneomorphae</taxon>
        <taxon>Entelegynae</taxon>
        <taxon>Araneoidea</taxon>
        <taxon>Nephilidae</taxon>
        <taxon>Nephila</taxon>
    </lineage>
</organism>
<reference evidence="7" key="1">
    <citation type="submission" date="2020-08" db="EMBL/GenBank/DDBJ databases">
        <title>Multicomponent nature underlies the extraordinary mechanical properties of spider dragline silk.</title>
        <authorList>
            <person name="Kono N."/>
            <person name="Nakamura H."/>
            <person name="Mori M."/>
            <person name="Yoshida Y."/>
            <person name="Ohtoshi R."/>
            <person name="Malay A.D."/>
            <person name="Moran D.A.P."/>
            <person name="Tomita M."/>
            <person name="Numata K."/>
            <person name="Arakawa K."/>
        </authorList>
    </citation>
    <scope>NUCLEOTIDE SEQUENCE</scope>
</reference>
<dbReference type="Proteomes" id="UP000887013">
    <property type="component" value="Unassembled WGS sequence"/>
</dbReference>
<dbReference type="GO" id="GO:0005886">
    <property type="term" value="C:plasma membrane"/>
    <property type="evidence" value="ECO:0007669"/>
    <property type="project" value="UniProtKB-SubCell"/>
</dbReference>